<dbReference type="InterPro" id="IPR001034">
    <property type="entry name" value="DeoR_HTH"/>
</dbReference>
<dbReference type="Pfam" id="PF08220">
    <property type="entry name" value="HTH_DeoR"/>
    <property type="match status" value="1"/>
</dbReference>
<evidence type="ECO:0000256" key="1">
    <source>
        <dbReference type="ARBA" id="ARBA00023015"/>
    </source>
</evidence>
<gene>
    <name evidence="4" type="ORF">SAMN06273570_1245</name>
</gene>
<dbReference type="InterPro" id="IPR037171">
    <property type="entry name" value="NagB/RpiA_transferase-like"/>
</dbReference>
<dbReference type="Gene3D" id="3.40.50.1360">
    <property type="match status" value="1"/>
</dbReference>
<keyword evidence="1" id="KW-0805">Transcription regulation</keyword>
<organism evidence="4 5">
    <name type="scientific">Candidatus Pantoea floridensis</name>
    <dbReference type="NCBI Taxonomy" id="1938870"/>
    <lineage>
        <taxon>Bacteria</taxon>
        <taxon>Pseudomonadati</taxon>
        <taxon>Pseudomonadota</taxon>
        <taxon>Gammaproteobacteria</taxon>
        <taxon>Enterobacterales</taxon>
        <taxon>Erwiniaceae</taxon>
        <taxon>Pantoea</taxon>
    </lineage>
</organism>
<dbReference type="EMBL" id="OCMY01000001">
    <property type="protein sequence ID" value="SOD36926.1"/>
    <property type="molecule type" value="Genomic_DNA"/>
</dbReference>
<dbReference type="InterPro" id="IPR036388">
    <property type="entry name" value="WH-like_DNA-bd_sf"/>
</dbReference>
<dbReference type="Gene3D" id="1.10.10.10">
    <property type="entry name" value="Winged helix-like DNA-binding domain superfamily/Winged helix DNA-binding domain"/>
    <property type="match status" value="1"/>
</dbReference>
<dbReference type="PANTHER" id="PTHR30363">
    <property type="entry name" value="HTH-TYPE TRANSCRIPTIONAL REGULATOR SRLR-RELATED"/>
    <property type="match status" value="1"/>
</dbReference>
<dbReference type="Proteomes" id="UP000219271">
    <property type="component" value="Unassembled WGS sequence"/>
</dbReference>
<dbReference type="GO" id="GO:0003700">
    <property type="term" value="F:DNA-binding transcription factor activity"/>
    <property type="evidence" value="ECO:0007669"/>
    <property type="project" value="InterPro"/>
</dbReference>
<keyword evidence="2" id="KW-0804">Transcription</keyword>
<dbReference type="RefSeq" id="WP_097095059.1">
    <property type="nucleotide sequence ID" value="NZ_OCMY01000001.1"/>
</dbReference>
<dbReference type="InterPro" id="IPR050313">
    <property type="entry name" value="Carb_Metab_HTH_regulators"/>
</dbReference>
<protein>
    <submittedName>
        <fullName evidence="4">Transcriptional regulator, DeoR family</fullName>
    </submittedName>
</protein>
<feature type="domain" description="HTH deoR-type" evidence="3">
    <location>
        <begin position="3"/>
        <end position="58"/>
    </location>
</feature>
<dbReference type="SMART" id="SM01134">
    <property type="entry name" value="DeoRC"/>
    <property type="match status" value="1"/>
</dbReference>
<dbReference type="SUPFAM" id="SSF100950">
    <property type="entry name" value="NagB/RpiA/CoA transferase-like"/>
    <property type="match status" value="1"/>
</dbReference>
<evidence type="ECO:0000256" key="2">
    <source>
        <dbReference type="ARBA" id="ARBA00023163"/>
    </source>
</evidence>
<sequence>MYLEERQEKILAILKEKRKISVGEMSERFNVSGATIRTDLRLMEESGQLTRTHGGAILRTRASFEMGSDLRESLNIDAKARVGERAAQLIEDGDIIVLDTGTTTLHIAHHLRERKNLTVITNDFAIARVLEEASGVQVVLLGGIVKKGYHCVIPAAGGQMMDHLNVDKAFMAVNGISLKQGACVADIMLAESKRTIIEHASQVIVVCDSSKLGNTSLAQFARSDQVDMLVMDNLPEDADAWQQAGIALVTLES</sequence>
<reference evidence="5" key="1">
    <citation type="submission" date="2017-09" db="EMBL/GenBank/DDBJ databases">
        <authorList>
            <person name="Varghese N."/>
            <person name="Submissions S."/>
        </authorList>
    </citation>
    <scope>NUCLEOTIDE SEQUENCE [LARGE SCALE GENOMIC DNA]</scope>
    <source>
        <strain evidence="5">JKS000234</strain>
    </source>
</reference>
<dbReference type="Pfam" id="PF00455">
    <property type="entry name" value="DeoRC"/>
    <property type="match status" value="1"/>
</dbReference>
<dbReference type="PROSITE" id="PS51000">
    <property type="entry name" value="HTH_DEOR_2"/>
    <property type="match status" value="1"/>
</dbReference>
<dbReference type="PANTHER" id="PTHR30363:SF44">
    <property type="entry name" value="AGA OPERON TRANSCRIPTIONAL REPRESSOR-RELATED"/>
    <property type="match status" value="1"/>
</dbReference>
<dbReference type="OrthoDB" id="5685843at2"/>
<accession>A0A286BRZ8</accession>
<evidence type="ECO:0000313" key="5">
    <source>
        <dbReference type="Proteomes" id="UP000219271"/>
    </source>
</evidence>
<keyword evidence="5" id="KW-1185">Reference proteome</keyword>
<evidence type="ECO:0000259" key="3">
    <source>
        <dbReference type="PROSITE" id="PS51000"/>
    </source>
</evidence>
<dbReference type="InterPro" id="IPR036390">
    <property type="entry name" value="WH_DNA-bd_sf"/>
</dbReference>
<dbReference type="SUPFAM" id="SSF46785">
    <property type="entry name" value="Winged helix' DNA-binding domain"/>
    <property type="match status" value="1"/>
</dbReference>
<name>A0A286BRZ8_9GAMM</name>
<evidence type="ECO:0000313" key="4">
    <source>
        <dbReference type="EMBL" id="SOD36926.1"/>
    </source>
</evidence>
<dbReference type="AlphaFoldDB" id="A0A286BRZ8"/>
<dbReference type="InterPro" id="IPR014036">
    <property type="entry name" value="DeoR-like_C"/>
</dbReference>
<dbReference type="SMART" id="SM00420">
    <property type="entry name" value="HTH_DEOR"/>
    <property type="match status" value="1"/>
</dbReference>
<proteinExistence type="predicted"/>
<dbReference type="PRINTS" id="PR00037">
    <property type="entry name" value="HTHLACR"/>
</dbReference>